<keyword evidence="4" id="KW-0804">Transcription</keyword>
<proteinExistence type="inferred from homology"/>
<dbReference type="AlphaFoldDB" id="K2MJI5"/>
<dbReference type="Gene3D" id="3.40.190.10">
    <property type="entry name" value="Periplasmic binding protein-like II"/>
    <property type="match status" value="2"/>
</dbReference>
<keyword evidence="7" id="KW-1185">Reference proteome</keyword>
<evidence type="ECO:0000256" key="3">
    <source>
        <dbReference type="ARBA" id="ARBA00023125"/>
    </source>
</evidence>
<dbReference type="eggNOG" id="COG0583">
    <property type="taxonomic scope" value="Bacteria"/>
</dbReference>
<keyword evidence="2" id="KW-0805">Transcription regulation</keyword>
<dbReference type="Proteomes" id="UP000006786">
    <property type="component" value="Unassembled WGS sequence"/>
</dbReference>
<sequence length="402" mass="44238">MDPYADIPNLKHLQALEAIAATHSITRACDHLNLSQPALTQGIAKVEAQLGVKLFNRRRGMVATEPGEIYLKRIGRGTHYLRRAGDYAARFADRPPPHLHRRFTLSQLRALIAVVEHESFRLGAQQLAVQQSTVHRSCRELEAQLTCALFERTSAGVKPTRQAVEFSRLTKLALGEFAQAQADIQGWKGSFAGRFAIGCLPLAKTSLLPRALMQLAEEYPMLDITVVDAPYADLSKALRHGDIDIIIGALRRALLPPELVQEELFVDPMIIVGRSGHPLLSGGPVTPGRLAANPWIAPRAGAPARDYFDGFYAALERPAGDAHPIETGSLTVLRGLLMNSDRLTIISARQVDYEIKLGLLSEIPYPLEGSERSIGITMREGWMPAVPQQRLLEHLRTIAAET</sequence>
<dbReference type="RefSeq" id="WP_008593099.1">
    <property type="nucleotide sequence ID" value="NZ_AMRM01000001.1"/>
</dbReference>
<evidence type="ECO:0000256" key="2">
    <source>
        <dbReference type="ARBA" id="ARBA00023015"/>
    </source>
</evidence>
<dbReference type="Gene3D" id="1.10.10.10">
    <property type="entry name" value="Winged helix-like DNA-binding domain superfamily/Winged helix DNA-binding domain"/>
    <property type="match status" value="2"/>
</dbReference>
<dbReference type="GO" id="GO:0000976">
    <property type="term" value="F:transcription cis-regulatory region binding"/>
    <property type="evidence" value="ECO:0007669"/>
    <property type="project" value="TreeGrafter"/>
</dbReference>
<evidence type="ECO:0000313" key="6">
    <source>
        <dbReference type="EMBL" id="EKF20875.1"/>
    </source>
</evidence>
<feature type="domain" description="HTH lysR-type" evidence="5">
    <location>
        <begin position="8"/>
        <end position="64"/>
    </location>
</feature>
<dbReference type="InterPro" id="IPR036390">
    <property type="entry name" value="WH_DNA-bd_sf"/>
</dbReference>
<evidence type="ECO:0000313" key="7">
    <source>
        <dbReference type="Proteomes" id="UP000006786"/>
    </source>
</evidence>
<dbReference type="SUPFAM" id="SSF46785">
    <property type="entry name" value="Winged helix' DNA-binding domain"/>
    <property type="match status" value="2"/>
</dbReference>
<dbReference type="PRINTS" id="PR00039">
    <property type="entry name" value="HTHLYSR"/>
</dbReference>
<dbReference type="InterPro" id="IPR036388">
    <property type="entry name" value="WH-like_DNA-bd_sf"/>
</dbReference>
<dbReference type="InterPro" id="IPR000847">
    <property type="entry name" value="LysR_HTH_N"/>
</dbReference>
<dbReference type="SUPFAM" id="SSF53850">
    <property type="entry name" value="Periplasmic binding protein-like II"/>
    <property type="match status" value="1"/>
</dbReference>
<evidence type="ECO:0000256" key="1">
    <source>
        <dbReference type="ARBA" id="ARBA00009437"/>
    </source>
</evidence>
<keyword evidence="3" id="KW-0238">DNA-binding</keyword>
<dbReference type="EMBL" id="AMRM01000001">
    <property type="protein sequence ID" value="EKF20875.1"/>
    <property type="molecule type" value="Genomic_DNA"/>
</dbReference>
<name>K2MJI5_9HYPH</name>
<comment type="caution">
    <text evidence="6">The sequence shown here is derived from an EMBL/GenBank/DDBJ whole genome shotgun (WGS) entry which is preliminary data.</text>
</comment>
<dbReference type="InterPro" id="IPR005119">
    <property type="entry name" value="LysR_subst-bd"/>
</dbReference>
<dbReference type="GO" id="GO:0003700">
    <property type="term" value="F:DNA-binding transcription factor activity"/>
    <property type="evidence" value="ECO:0007669"/>
    <property type="project" value="InterPro"/>
</dbReference>
<dbReference type="PROSITE" id="PS50931">
    <property type="entry name" value="HTH_LYSR"/>
    <property type="match status" value="2"/>
</dbReference>
<comment type="similarity">
    <text evidence="1">Belongs to the LysR transcriptional regulatory family.</text>
</comment>
<dbReference type="PANTHER" id="PTHR30126:SF98">
    <property type="entry name" value="HTH-TYPE TRANSCRIPTIONAL ACTIVATOR BAUR"/>
    <property type="match status" value="1"/>
</dbReference>
<organism evidence="6 7">
    <name type="scientific">Nitratireductor pacificus pht-3B</name>
    <dbReference type="NCBI Taxonomy" id="391937"/>
    <lineage>
        <taxon>Bacteria</taxon>
        <taxon>Pseudomonadati</taxon>
        <taxon>Pseudomonadota</taxon>
        <taxon>Alphaproteobacteria</taxon>
        <taxon>Hyphomicrobiales</taxon>
        <taxon>Phyllobacteriaceae</taxon>
        <taxon>Nitratireductor</taxon>
    </lineage>
</organism>
<gene>
    <name evidence="6" type="ORF">NA2_00815</name>
</gene>
<protein>
    <submittedName>
        <fullName evidence="6">LysR family transcriptional regulator</fullName>
    </submittedName>
</protein>
<dbReference type="Pfam" id="PF03466">
    <property type="entry name" value="LysR_substrate"/>
    <property type="match status" value="1"/>
</dbReference>
<dbReference type="PANTHER" id="PTHR30126">
    <property type="entry name" value="HTH-TYPE TRANSCRIPTIONAL REGULATOR"/>
    <property type="match status" value="1"/>
</dbReference>
<dbReference type="Pfam" id="PF00126">
    <property type="entry name" value="HTH_1"/>
    <property type="match status" value="2"/>
</dbReference>
<dbReference type="PATRIC" id="fig|391937.3.peg.167"/>
<accession>K2MJI5</accession>
<feature type="domain" description="HTH lysR-type" evidence="5">
    <location>
        <begin position="103"/>
        <end position="160"/>
    </location>
</feature>
<evidence type="ECO:0000259" key="5">
    <source>
        <dbReference type="PROSITE" id="PS50931"/>
    </source>
</evidence>
<reference evidence="6 7" key="1">
    <citation type="journal article" date="2012" name="J. Bacteriol.">
        <title>Genome Sequence of Nitratireductor pacificus Type Strain pht-3B.</title>
        <authorList>
            <person name="Lai Q."/>
            <person name="Li G."/>
            <person name="Shao Z."/>
        </authorList>
    </citation>
    <scope>NUCLEOTIDE SEQUENCE [LARGE SCALE GENOMIC DNA]</scope>
    <source>
        <strain evidence="7">pht-3B</strain>
    </source>
</reference>
<dbReference type="STRING" id="391937.NA2_00815"/>
<evidence type="ECO:0000256" key="4">
    <source>
        <dbReference type="ARBA" id="ARBA00023163"/>
    </source>
</evidence>